<dbReference type="Proteomes" id="UP000051913">
    <property type="component" value="Unassembled WGS sequence"/>
</dbReference>
<dbReference type="EMBL" id="LLXX01000029">
    <property type="protein sequence ID" value="KRR12398.1"/>
    <property type="molecule type" value="Genomic_DNA"/>
</dbReference>
<organism evidence="1 2">
    <name type="scientific">Bradyrhizobium valentinum</name>
    <dbReference type="NCBI Taxonomy" id="1518501"/>
    <lineage>
        <taxon>Bacteria</taxon>
        <taxon>Pseudomonadati</taxon>
        <taxon>Pseudomonadota</taxon>
        <taxon>Alphaproteobacteria</taxon>
        <taxon>Hyphomicrobiales</taxon>
        <taxon>Nitrobacteraceae</taxon>
        <taxon>Bradyrhizobium</taxon>
    </lineage>
</organism>
<reference evidence="1 2" key="1">
    <citation type="submission" date="2014-03" db="EMBL/GenBank/DDBJ databases">
        <title>Bradyrhizobium valentinum sp. nov., isolated from effective nodules of Lupinus mariae-josephae, a lupine endemic of basic-lime soils in Eastern Spain.</title>
        <authorList>
            <person name="Duran D."/>
            <person name="Rey L."/>
            <person name="Navarro A."/>
            <person name="Busquets A."/>
            <person name="Imperial J."/>
            <person name="Ruiz-Argueso T."/>
        </authorList>
    </citation>
    <scope>NUCLEOTIDE SEQUENCE [LARGE SCALE GENOMIC DNA]</scope>
    <source>
        <strain evidence="1 2">LmjM3</strain>
    </source>
</reference>
<accession>A0A0R3LYR8</accession>
<gene>
    <name evidence="1" type="ORF">CP49_08185</name>
</gene>
<evidence type="ECO:0008006" key="3">
    <source>
        <dbReference type="Google" id="ProtNLM"/>
    </source>
</evidence>
<dbReference type="AlphaFoldDB" id="A0A0R3LYR8"/>
<evidence type="ECO:0000313" key="2">
    <source>
        <dbReference type="Proteomes" id="UP000051913"/>
    </source>
</evidence>
<protein>
    <recommendedName>
        <fullName evidence="3">Helix-turn-helix domain-containing protein</fullName>
    </recommendedName>
</protein>
<comment type="caution">
    <text evidence="1">The sequence shown here is derived from an EMBL/GenBank/DDBJ whole genome shotgun (WGS) entry which is preliminary data.</text>
</comment>
<proteinExistence type="predicted"/>
<keyword evidence="2" id="KW-1185">Reference proteome</keyword>
<sequence>MTNADWSGPDNGQATLTITVPEAGRMVGLSRNASYAAAQRGEIPVLRFGALLRVPVAAWLRKIEQPETIAEGPAKVAPIKIGKRK</sequence>
<name>A0A0R3LYR8_9BRAD</name>
<dbReference type="RefSeq" id="WP_057849173.1">
    <property type="nucleotide sequence ID" value="NZ_LLXX01000029.1"/>
</dbReference>
<evidence type="ECO:0000313" key="1">
    <source>
        <dbReference type="EMBL" id="KRR12398.1"/>
    </source>
</evidence>